<dbReference type="Gene3D" id="1.10.840.10">
    <property type="entry name" value="Ras guanine-nucleotide exchange factors catalytic domain"/>
    <property type="match status" value="1"/>
</dbReference>
<protein>
    <submittedName>
        <fullName evidence="8">CRE-SOS-1 protein</fullName>
    </submittedName>
</protein>
<dbReference type="SMART" id="SM00229">
    <property type="entry name" value="RasGEFN"/>
    <property type="match status" value="1"/>
</dbReference>
<evidence type="ECO:0000256" key="3">
    <source>
        <dbReference type="SAM" id="MobiDB-lite"/>
    </source>
</evidence>
<dbReference type="Gene3D" id="2.30.29.30">
    <property type="entry name" value="Pleckstrin-homology domain (PH domain)/Phosphotyrosine-binding domain (PTB)"/>
    <property type="match status" value="1"/>
</dbReference>
<dbReference type="PROSITE" id="PS50212">
    <property type="entry name" value="RASGEF_NTER"/>
    <property type="match status" value="1"/>
</dbReference>
<dbReference type="SMART" id="SM00233">
    <property type="entry name" value="PH"/>
    <property type="match status" value="1"/>
</dbReference>
<dbReference type="InterPro" id="IPR055251">
    <property type="entry name" value="SOS1_NGEF_PH"/>
</dbReference>
<dbReference type="Gene3D" id="1.20.900.10">
    <property type="entry name" value="Dbl homology (DH) domain"/>
    <property type="match status" value="1"/>
</dbReference>
<dbReference type="InParanoid" id="E3LKI9"/>
<dbReference type="InterPro" id="IPR001849">
    <property type="entry name" value="PH_domain"/>
</dbReference>
<dbReference type="OMA" id="WVARSIV"/>
<dbReference type="HOGENOM" id="CLU_002744_0_0_1"/>
<dbReference type="GO" id="GO:0005085">
    <property type="term" value="F:guanyl-nucleotide exchange factor activity"/>
    <property type="evidence" value="ECO:0007669"/>
    <property type="project" value="UniProtKB-KW"/>
</dbReference>
<sequence>MSISLHSASSDTVSLTSRRTISHSKHWVYIFDERIYQILNVVHPGLPIDNDAVEHIRFFLQSIVFELIEARSTSVVEVDKTAGRLFGRGLDSICKDAWDNMHQQLQKHKFQKLEKKVLESQHRLAAVIKETLGPREKEKKDREKKEIERIAVFIYYICDSVTEDVLRLTGNYVKNIRNSEQKITMANLDVALNADRALMELRTKLRNEEEAESPGGFGFLAEFEEFVAEETEHSEKASTSRQTYESVAVDFLRDERRFIRELNRINVFRRRIESIATSEGDKMIVANLFGNLHEIHDLALKIERTLEDAIELNDTQCIGMGIWEYGEAYEFDTYTFYIRRDGEINESRHATYVINDNVKALLESERFAQLFQTAEHLCASSLDGQSFRLAVQYVLPQLLHIPIYHIYQYHEYINRLHQLSSSEEDRRDLNDCRAAFERVVGSVSDIPPELKSRIASFLDQQAKSEKIYNVKRLNEIQSSIDGFVGSPIGKTCNELEKDGDLGMIRPSLQFSNGEVGLIFEFIYNRSNFRFVYVLDQMIILCKRHKNSLKFKDRLAVHSIDVFDIPDSEVTNCFKIESRDKSSLPKTYHFVCKNPEEKRQWMAVLVKVTTKSVLDRILDNYEKEEAKRIPLVVPGPDQYRFSEPDTEDNISFEDYTSSSGIPVIKCGTVLKLIERLTYHSYTDSKYIQTFLISYRSFCTPNDLFSLLLERFNIPTPKKLLQPKQGGGPLAGRFDTVQSHGLSTMSTSSGINPLYEQKFRKEFQQPIQLRVLSVINQWVKQHWYDFQCDSVLLDALELFLNRCCDPREGLTKQHKKFCKTILALIEKRVKNPPGIMQPPTENGDEGHVNSAFVFGDDQQHSPLLKQLRHRQVYTNESPNESNHYSSRRPEILWHTAQKGDVDHYDLLTLHPLEIGRQLTLLHFDLYRAIQPIELVEAAWTKSEKWRKSPQLLKLTDHSTLLTYWVSRSIVETESLEERMAMFNRVLEVMSVFEELHNFTGLVAFYSALNSSCVFRLKWCWERLDSEKQKCFDRFNTLCERRWNEMQKRLSSINPPCIPFFGHYLSNIYFLEQGNSTFVNKSPANAKQKDDMKSSDPDSKQFKQLVSFLKCRKISDVIREIQIYQNERYSLTLEPTIRQFFESIDPKSEFNTNEDLEEYLYNKSLEIQPKGLETPTSEVKPKHNSSTLRSPGIKPPKPGNHYSANHPLGLHLHSQHSHSAPHGMSHQSNTVPSTPVTAHETKRSLSQNQEESQFAMVDVRYDRKGTHQKIPVLQPPPLLPRSRQFNQPINSVHLPPTTQAPMPPAPKTSTIMSTASSPTSTSTTPSSALGPAPKLHPRRMTQPMSPLAKSPLTPSKDNSSTAFQFPVVYEVAPPPLPPRPSASSDASSPSTSGATKENQEQLRVIFDREESHSPTVRLSVALPPALPPPRGSAVSRAPPPLPPKSNRRNSSSPTSSSDPFDDPTSPSIFVNTPPPPLPPKTYRITKK</sequence>
<dbReference type="InterPro" id="IPR023578">
    <property type="entry name" value="Ras_GEF_dom_sf"/>
</dbReference>
<dbReference type="PANTHER" id="PTHR23113:SF363">
    <property type="entry name" value="PROTEIN SON OF SEVENLESS"/>
    <property type="match status" value="1"/>
</dbReference>
<dbReference type="SUPFAM" id="SSF47113">
    <property type="entry name" value="Histone-fold"/>
    <property type="match status" value="1"/>
</dbReference>
<dbReference type="FunFam" id="1.20.870.10:FF:000023">
    <property type="entry name" value="Drosophila SOS homolog"/>
    <property type="match status" value="1"/>
</dbReference>
<feature type="compositionally biased region" description="Low complexity" evidence="3">
    <location>
        <begin position="1305"/>
        <end position="1325"/>
    </location>
</feature>
<dbReference type="CDD" id="cd06224">
    <property type="entry name" value="REM"/>
    <property type="match status" value="1"/>
</dbReference>
<evidence type="ECO:0000259" key="5">
    <source>
        <dbReference type="PROSITE" id="PS50009"/>
    </source>
</evidence>
<dbReference type="OrthoDB" id="546434at2759"/>
<feature type="region of interest" description="Disordered" evidence="3">
    <location>
        <begin position="1266"/>
        <end position="1484"/>
    </location>
</feature>
<dbReference type="InterPro" id="IPR035899">
    <property type="entry name" value="DBL_dom_sf"/>
</dbReference>
<dbReference type="Gene3D" id="6.10.250.3060">
    <property type="match status" value="1"/>
</dbReference>
<name>E3LKI9_CAERE</name>
<evidence type="ECO:0000313" key="8">
    <source>
        <dbReference type="EMBL" id="EFP00148.1"/>
    </source>
</evidence>
<feature type="compositionally biased region" description="Low complexity" evidence="3">
    <location>
        <begin position="1378"/>
        <end position="1391"/>
    </location>
</feature>
<dbReference type="SUPFAM" id="SSF50729">
    <property type="entry name" value="PH domain-like"/>
    <property type="match status" value="1"/>
</dbReference>
<evidence type="ECO:0000259" key="4">
    <source>
        <dbReference type="PROSITE" id="PS50003"/>
    </source>
</evidence>
<dbReference type="PROSITE" id="PS50009">
    <property type="entry name" value="RASGEF_CAT"/>
    <property type="match status" value="1"/>
</dbReference>
<dbReference type="Pfam" id="PF00618">
    <property type="entry name" value="RasGEF_N"/>
    <property type="match status" value="1"/>
</dbReference>
<dbReference type="InterPro" id="IPR008937">
    <property type="entry name" value="Ras-like_GEF"/>
</dbReference>
<dbReference type="SUPFAM" id="SSF48366">
    <property type="entry name" value="Ras GEF"/>
    <property type="match status" value="1"/>
</dbReference>
<keyword evidence="1 2" id="KW-0344">Guanine-nucleotide releasing factor</keyword>
<proteinExistence type="predicted"/>
<dbReference type="GO" id="GO:0005886">
    <property type="term" value="C:plasma membrane"/>
    <property type="evidence" value="ECO:0007669"/>
    <property type="project" value="TreeGrafter"/>
</dbReference>
<evidence type="ECO:0000256" key="2">
    <source>
        <dbReference type="PROSITE-ProRule" id="PRU00168"/>
    </source>
</evidence>
<feature type="region of interest" description="Disordered" evidence="3">
    <location>
        <begin position="1169"/>
        <end position="1250"/>
    </location>
</feature>
<dbReference type="eggNOG" id="KOG3417">
    <property type="taxonomic scope" value="Eukaryota"/>
</dbReference>
<dbReference type="STRING" id="31234.E3LKI9"/>
<dbReference type="PROSITE" id="PS50010">
    <property type="entry name" value="DH_2"/>
    <property type="match status" value="1"/>
</dbReference>
<dbReference type="InterPro" id="IPR036964">
    <property type="entry name" value="RASGEF_cat_dom_sf"/>
</dbReference>
<reference evidence="8" key="1">
    <citation type="submission" date="2007-07" db="EMBL/GenBank/DDBJ databases">
        <title>PCAP assembly of the Caenorhabditis remanei genome.</title>
        <authorList>
            <consortium name="The Caenorhabditis remanei Sequencing Consortium"/>
            <person name="Wilson R.K."/>
        </authorList>
    </citation>
    <scope>NUCLEOTIDE SEQUENCE [LARGE SCALE GENOMIC DNA]</scope>
    <source>
        <strain evidence="8">PB4641</strain>
    </source>
</reference>
<gene>
    <name evidence="8" type="primary">Cre-sos-1</name>
    <name evidence="8" type="ORF">CRE_18636</name>
</gene>
<dbReference type="InterPro" id="IPR001895">
    <property type="entry name" value="RASGEF_cat_dom"/>
</dbReference>
<dbReference type="CDD" id="cd00155">
    <property type="entry name" value="RasGEF"/>
    <property type="match status" value="1"/>
</dbReference>
<evidence type="ECO:0000256" key="1">
    <source>
        <dbReference type="ARBA" id="ARBA00022658"/>
    </source>
</evidence>
<organism evidence="9">
    <name type="scientific">Caenorhabditis remanei</name>
    <name type="common">Caenorhabditis vulgaris</name>
    <dbReference type="NCBI Taxonomy" id="31234"/>
    <lineage>
        <taxon>Eukaryota</taxon>
        <taxon>Metazoa</taxon>
        <taxon>Ecdysozoa</taxon>
        <taxon>Nematoda</taxon>
        <taxon>Chromadorea</taxon>
        <taxon>Rhabditida</taxon>
        <taxon>Rhabditina</taxon>
        <taxon>Rhabditomorpha</taxon>
        <taxon>Rhabditoidea</taxon>
        <taxon>Rhabditidae</taxon>
        <taxon>Peloderinae</taxon>
        <taxon>Caenorhabditis</taxon>
    </lineage>
</organism>
<dbReference type="SMART" id="SM00147">
    <property type="entry name" value="RasGEF"/>
    <property type="match status" value="1"/>
</dbReference>
<evidence type="ECO:0000259" key="7">
    <source>
        <dbReference type="PROSITE" id="PS50212"/>
    </source>
</evidence>
<dbReference type="FunCoup" id="E3LKI9">
    <property type="interactions" value="2808"/>
</dbReference>
<feature type="compositionally biased region" description="Basic and acidic residues" evidence="3">
    <location>
        <begin position="1394"/>
        <end position="1409"/>
    </location>
</feature>
<feature type="domain" description="Ras-GEF" evidence="5">
    <location>
        <begin position="908"/>
        <end position="1167"/>
    </location>
</feature>
<dbReference type="EMBL" id="DS268410">
    <property type="protein sequence ID" value="EFP00148.1"/>
    <property type="molecule type" value="Genomic_DNA"/>
</dbReference>
<dbReference type="InterPro" id="IPR009072">
    <property type="entry name" value="Histone-fold"/>
</dbReference>
<evidence type="ECO:0000259" key="6">
    <source>
        <dbReference type="PROSITE" id="PS50010"/>
    </source>
</evidence>
<feature type="domain" description="N-terminal Ras-GEF" evidence="7">
    <location>
        <begin position="659"/>
        <end position="827"/>
    </location>
</feature>
<dbReference type="InterPro" id="IPR000219">
    <property type="entry name" value="DH_dom"/>
</dbReference>
<evidence type="ECO:0000313" key="9">
    <source>
        <dbReference type="Proteomes" id="UP000008281"/>
    </source>
</evidence>
<feature type="compositionally biased region" description="Polar residues" evidence="3">
    <location>
        <begin position="1222"/>
        <end position="1233"/>
    </location>
</feature>
<accession>E3LKI9</accession>
<dbReference type="PANTHER" id="PTHR23113">
    <property type="entry name" value="GUANINE NUCLEOTIDE EXCHANGE FACTOR"/>
    <property type="match status" value="1"/>
</dbReference>
<feature type="domain" description="DH" evidence="6">
    <location>
        <begin position="243"/>
        <end position="446"/>
    </location>
</feature>
<dbReference type="InterPro" id="IPR000651">
    <property type="entry name" value="Ras-like_Gua-exchang_fac_N"/>
</dbReference>
<dbReference type="SMART" id="SM00325">
    <property type="entry name" value="RhoGEF"/>
    <property type="match status" value="1"/>
</dbReference>
<feature type="compositionally biased region" description="Low complexity" evidence="3">
    <location>
        <begin position="1445"/>
        <end position="1464"/>
    </location>
</feature>
<feature type="compositionally biased region" description="Polar residues" evidence="3">
    <location>
        <begin position="1349"/>
        <end position="1360"/>
    </location>
</feature>
<dbReference type="GO" id="GO:0007265">
    <property type="term" value="P:Ras protein signal transduction"/>
    <property type="evidence" value="ECO:0007669"/>
    <property type="project" value="TreeGrafter"/>
</dbReference>
<dbReference type="SUPFAM" id="SSF48065">
    <property type="entry name" value="DBL homology domain (DH-domain)"/>
    <property type="match status" value="1"/>
</dbReference>
<dbReference type="GO" id="GO:0046982">
    <property type="term" value="F:protein heterodimerization activity"/>
    <property type="evidence" value="ECO:0007669"/>
    <property type="project" value="InterPro"/>
</dbReference>
<dbReference type="Pfam" id="PF00617">
    <property type="entry name" value="RasGEF"/>
    <property type="match status" value="1"/>
</dbReference>
<feature type="domain" description="PH" evidence="4">
    <location>
        <begin position="494"/>
        <end position="609"/>
    </location>
</feature>
<keyword evidence="9" id="KW-1185">Reference proteome</keyword>
<dbReference type="Proteomes" id="UP000008281">
    <property type="component" value="Unassembled WGS sequence"/>
</dbReference>
<dbReference type="Pfam" id="PF22697">
    <property type="entry name" value="SOS1_NGEF_PH"/>
    <property type="match status" value="1"/>
</dbReference>
<dbReference type="Gene3D" id="1.10.20.10">
    <property type="entry name" value="Histone, subunit A"/>
    <property type="match status" value="1"/>
</dbReference>
<feature type="compositionally biased region" description="Low complexity" evidence="3">
    <location>
        <begin position="1203"/>
        <end position="1219"/>
    </location>
</feature>
<dbReference type="PROSITE" id="PS50003">
    <property type="entry name" value="PH_DOMAIN"/>
    <property type="match status" value="1"/>
</dbReference>
<dbReference type="Gene3D" id="1.20.870.10">
    <property type="entry name" value="Son of sevenless (SoS) protein Chain: S domain 1"/>
    <property type="match status" value="1"/>
</dbReference>
<dbReference type="InterPro" id="IPR011993">
    <property type="entry name" value="PH-like_dom_sf"/>
</dbReference>